<dbReference type="OrthoDB" id="3033067at2759"/>
<evidence type="ECO:0000256" key="1">
    <source>
        <dbReference type="SAM" id="MobiDB-lite"/>
    </source>
</evidence>
<comment type="caution">
    <text evidence="2">The sequence shown here is derived from an EMBL/GenBank/DDBJ whole genome shotgun (WGS) entry which is preliminary data.</text>
</comment>
<gene>
    <name evidence="2" type="ORF">D9619_002292</name>
</gene>
<keyword evidence="3" id="KW-1185">Reference proteome</keyword>
<dbReference type="AlphaFoldDB" id="A0A8H5BGQ1"/>
<dbReference type="Proteomes" id="UP000567179">
    <property type="component" value="Unassembled WGS sequence"/>
</dbReference>
<sequence length="705" mass="77347">MVYLVFKGSRLDYLTSQKPAYDDAVANGTTNDFVDAVYGRYARRYPIELELDDEPSPEFLAAVDDEAPDPERELLYDDPSDEEQVGEDKKITTRRKLIQKRKKQVAGWFSYRYNKEHNINPSSRDPSNPFTSVLFTLTGKHSKDKPRQKSAVNCWSKTKAISKTITKLVRQTCIEENIARKQSVAVWNRVARDQFALLDEDDQAYWAEKAKQDHLVDVAEWKALNEGEISTTPQARQRCIEGLVCFGQSIIEAMAEATGMKIALFAGGPEPADDGRLNIISLHVGTNNNEAPLNFGQAERSNIVKYFIPLFSKYLKSCYTPEECRKRALSSLKGMGVDGLDNSDLQAMGGSLDDASAESLRLPLDNEYTGLPPIGPTPVHSPPTSPAHDTQVAVESQLALSQSIALSVMTPVISQPPSPGSPIWSRPVSPLGTPFRSPTRRELSLSPIVAPQPMDITPDIPRPSIPALGATGAIIPVAATNHLTPADVTDVMEPRRTSARKRQAKRVPINPPAPAKRGRFTAAISVPSTISPASSEVASSTAADLEARHKWFAKAVQMLNDNSLGGGWAKLVSAWIAFEVKFECKPNGLLGCKGRPAAVGEWIARARNPEWHPDITDSKTYGDAHVEWWSNIQPDWRVLDDGVLDGVDGGDLQCLKKPGANGLLSVQASLFFWGTAVKTSGKKSARWNEHVADCTRVLEHLISVV</sequence>
<protein>
    <submittedName>
        <fullName evidence="2">Uncharacterized protein</fullName>
    </submittedName>
</protein>
<evidence type="ECO:0000313" key="2">
    <source>
        <dbReference type="EMBL" id="KAF5322854.1"/>
    </source>
</evidence>
<reference evidence="2 3" key="1">
    <citation type="journal article" date="2020" name="ISME J.">
        <title>Uncovering the hidden diversity of litter-decomposition mechanisms in mushroom-forming fungi.</title>
        <authorList>
            <person name="Floudas D."/>
            <person name="Bentzer J."/>
            <person name="Ahren D."/>
            <person name="Johansson T."/>
            <person name="Persson P."/>
            <person name="Tunlid A."/>
        </authorList>
    </citation>
    <scope>NUCLEOTIDE SEQUENCE [LARGE SCALE GENOMIC DNA]</scope>
    <source>
        <strain evidence="2 3">CBS 101986</strain>
    </source>
</reference>
<feature type="region of interest" description="Disordered" evidence="1">
    <location>
        <begin position="493"/>
        <end position="516"/>
    </location>
</feature>
<accession>A0A8H5BGQ1</accession>
<name>A0A8H5BGQ1_9AGAR</name>
<evidence type="ECO:0000313" key="3">
    <source>
        <dbReference type="Proteomes" id="UP000567179"/>
    </source>
</evidence>
<proteinExistence type="predicted"/>
<dbReference type="EMBL" id="JAACJJ010000028">
    <property type="protein sequence ID" value="KAF5322854.1"/>
    <property type="molecule type" value="Genomic_DNA"/>
</dbReference>
<organism evidence="2 3">
    <name type="scientific">Psilocybe cf. subviscida</name>
    <dbReference type="NCBI Taxonomy" id="2480587"/>
    <lineage>
        <taxon>Eukaryota</taxon>
        <taxon>Fungi</taxon>
        <taxon>Dikarya</taxon>
        <taxon>Basidiomycota</taxon>
        <taxon>Agaricomycotina</taxon>
        <taxon>Agaricomycetes</taxon>
        <taxon>Agaricomycetidae</taxon>
        <taxon>Agaricales</taxon>
        <taxon>Agaricineae</taxon>
        <taxon>Strophariaceae</taxon>
        <taxon>Psilocybe</taxon>
    </lineage>
</organism>